<dbReference type="InterPro" id="IPR007497">
    <property type="entry name" value="SIMPL/DUF541"/>
</dbReference>
<gene>
    <name evidence="2" type="ORF">EI427_24870</name>
</gene>
<evidence type="ECO:0000313" key="3">
    <source>
        <dbReference type="Proteomes" id="UP000267268"/>
    </source>
</evidence>
<proteinExistence type="predicted"/>
<accession>A0A3S9PB94</accession>
<feature type="chain" id="PRO_5019183090" evidence="1">
    <location>
        <begin position="20"/>
        <end position="232"/>
    </location>
</feature>
<dbReference type="KEGG" id="fll:EI427_24870"/>
<evidence type="ECO:0000313" key="2">
    <source>
        <dbReference type="EMBL" id="AZQ65447.1"/>
    </source>
</evidence>
<evidence type="ECO:0000256" key="1">
    <source>
        <dbReference type="SAM" id="SignalP"/>
    </source>
</evidence>
<dbReference type="AlphaFoldDB" id="A0A3S9PB94"/>
<dbReference type="Gene3D" id="3.30.110.170">
    <property type="entry name" value="Protein of unknown function (DUF541), domain 1"/>
    <property type="match status" value="1"/>
</dbReference>
<dbReference type="RefSeq" id="WP_126620168.1">
    <property type="nucleotide sequence ID" value="NZ_CP034563.1"/>
</dbReference>
<dbReference type="EMBL" id="CP034563">
    <property type="protein sequence ID" value="AZQ65447.1"/>
    <property type="molecule type" value="Genomic_DNA"/>
</dbReference>
<keyword evidence="3" id="KW-1185">Reference proteome</keyword>
<feature type="signal peptide" evidence="1">
    <location>
        <begin position="1"/>
        <end position="19"/>
    </location>
</feature>
<sequence>MKNILTSLLLIMSVQFVNAQAKNFIDQPYIETSASIDSLVSPDNIHLIITLDEIDTKNKVSTEVLENKMNKALKSLGIDTKKDLLIIDFSSDFNKSFLKGQKVYKAKQYDLVVHTGLMASKVMKALEKENISHIRLGKLEYSKAEELENILRIKAIRTSRATAKTLAEAIGQEAGKAIHIIDNTSNNNRQVRMYASDSWGGAESYNKQEQPLDLSIKKITFSSSVRVKYILE</sequence>
<dbReference type="Proteomes" id="UP000267268">
    <property type="component" value="Chromosome 2"/>
</dbReference>
<dbReference type="OrthoDB" id="1118849at2"/>
<name>A0A3S9PB94_9BACT</name>
<keyword evidence="1" id="KW-0732">Signal</keyword>
<protein>
    <submittedName>
        <fullName evidence="2">DUF541 domain-containing protein</fullName>
    </submittedName>
</protein>
<reference evidence="2 3" key="1">
    <citation type="submission" date="2018-12" db="EMBL/GenBank/DDBJ databases">
        <title>Flammeovirga pectinis sp. nov., isolated from the gut of the Korean scallop, Patinopecten yessoensis.</title>
        <authorList>
            <person name="Bae J.-W."/>
            <person name="Jeong Y.-S."/>
            <person name="Kang W."/>
        </authorList>
    </citation>
    <scope>NUCLEOTIDE SEQUENCE [LARGE SCALE GENOMIC DNA]</scope>
    <source>
        <strain evidence="2 3">L12M1</strain>
    </source>
</reference>
<organism evidence="2 3">
    <name type="scientific">Flammeovirga pectinis</name>
    <dbReference type="NCBI Taxonomy" id="2494373"/>
    <lineage>
        <taxon>Bacteria</taxon>
        <taxon>Pseudomonadati</taxon>
        <taxon>Bacteroidota</taxon>
        <taxon>Cytophagia</taxon>
        <taxon>Cytophagales</taxon>
        <taxon>Flammeovirgaceae</taxon>
        <taxon>Flammeovirga</taxon>
    </lineage>
</organism>
<dbReference type="Pfam" id="PF04402">
    <property type="entry name" value="SIMPL"/>
    <property type="match status" value="1"/>
</dbReference>